<dbReference type="EMBL" id="GBXM01055839">
    <property type="protein sequence ID" value="JAH52738.1"/>
    <property type="molecule type" value="Transcribed_RNA"/>
</dbReference>
<dbReference type="EMBL" id="GBXM01054735">
    <property type="protein sequence ID" value="JAH53842.1"/>
    <property type="molecule type" value="Transcribed_RNA"/>
</dbReference>
<reference evidence="1" key="1">
    <citation type="submission" date="2014-11" db="EMBL/GenBank/DDBJ databases">
        <authorList>
            <person name="Amaro Gonzalez C."/>
        </authorList>
    </citation>
    <scope>NUCLEOTIDE SEQUENCE</scope>
</reference>
<name>A0A0E9TJ62_ANGAN</name>
<accession>A0A0E9TJ62</accession>
<organism evidence="1">
    <name type="scientific">Anguilla anguilla</name>
    <name type="common">European freshwater eel</name>
    <name type="synonym">Muraena anguilla</name>
    <dbReference type="NCBI Taxonomy" id="7936"/>
    <lineage>
        <taxon>Eukaryota</taxon>
        <taxon>Metazoa</taxon>
        <taxon>Chordata</taxon>
        <taxon>Craniata</taxon>
        <taxon>Vertebrata</taxon>
        <taxon>Euteleostomi</taxon>
        <taxon>Actinopterygii</taxon>
        <taxon>Neopterygii</taxon>
        <taxon>Teleostei</taxon>
        <taxon>Anguilliformes</taxon>
        <taxon>Anguillidae</taxon>
        <taxon>Anguilla</taxon>
    </lineage>
</organism>
<reference evidence="1" key="2">
    <citation type="journal article" date="2015" name="Fish Shellfish Immunol.">
        <title>Early steps in the European eel (Anguilla anguilla)-Vibrio vulnificus interaction in the gills: Role of the RtxA13 toxin.</title>
        <authorList>
            <person name="Callol A."/>
            <person name="Pajuelo D."/>
            <person name="Ebbesson L."/>
            <person name="Teles M."/>
            <person name="MacKenzie S."/>
            <person name="Amaro C."/>
        </authorList>
    </citation>
    <scope>NUCLEOTIDE SEQUENCE</scope>
</reference>
<dbReference type="AlphaFoldDB" id="A0A0E9TJ62"/>
<dbReference type="EMBL" id="GBXM01056418">
    <property type="protein sequence ID" value="JAH52159.1"/>
    <property type="molecule type" value="Transcribed_RNA"/>
</dbReference>
<evidence type="ECO:0000313" key="1">
    <source>
        <dbReference type="EMBL" id="JAH52738.1"/>
    </source>
</evidence>
<protein>
    <submittedName>
        <fullName evidence="1">Uncharacterized protein</fullName>
    </submittedName>
</protein>
<sequence length="23" mass="2720">MKMDLEISEASGRGTYIEYIHLY</sequence>
<proteinExistence type="predicted"/>